<comment type="catalytic activity">
    <reaction evidence="1">
        <text>(4aS,6R)-4a-hydroxy-L-erythro-5,6,7,8-tetrahydrobiopterin = (6R)-L-erythro-6,7-dihydrobiopterin + H2O</text>
        <dbReference type="Rhea" id="RHEA:11920"/>
        <dbReference type="ChEBI" id="CHEBI:15377"/>
        <dbReference type="ChEBI" id="CHEBI:15642"/>
        <dbReference type="ChEBI" id="CHEBI:43120"/>
        <dbReference type="EC" id="4.2.1.96"/>
    </reaction>
</comment>
<evidence type="ECO:0000256" key="5">
    <source>
        <dbReference type="ARBA" id="ARBA00030497"/>
    </source>
</evidence>
<dbReference type="CDD" id="cd00488">
    <property type="entry name" value="PCD_DCoH"/>
    <property type="match status" value="1"/>
</dbReference>
<comment type="similarity">
    <text evidence="2">Belongs to the pterin-4-alpha-carbinolamine dehydratase family.</text>
</comment>
<dbReference type="Proteomes" id="UP001497522">
    <property type="component" value="Chromosome 13"/>
</dbReference>
<keyword evidence="7" id="KW-1185">Reference proteome</keyword>
<dbReference type="Gene3D" id="3.30.1360.20">
    <property type="entry name" value="Transcriptional coactivator/pterin dehydratase"/>
    <property type="match status" value="1"/>
</dbReference>
<dbReference type="Pfam" id="PF01329">
    <property type="entry name" value="Pterin_4a"/>
    <property type="match status" value="1"/>
</dbReference>
<dbReference type="InterPro" id="IPR001533">
    <property type="entry name" value="Pterin_deHydtase"/>
</dbReference>
<evidence type="ECO:0000256" key="2">
    <source>
        <dbReference type="ARBA" id="ARBA00006472"/>
    </source>
</evidence>
<evidence type="ECO:0000313" key="7">
    <source>
        <dbReference type="Proteomes" id="UP001497522"/>
    </source>
</evidence>
<evidence type="ECO:0000313" key="6">
    <source>
        <dbReference type="EMBL" id="CAK9863068.1"/>
    </source>
</evidence>
<evidence type="ECO:0000256" key="4">
    <source>
        <dbReference type="ARBA" id="ARBA00023239"/>
    </source>
</evidence>
<proteinExistence type="inferred from homology"/>
<organism evidence="6 7">
    <name type="scientific">Sphagnum jensenii</name>
    <dbReference type="NCBI Taxonomy" id="128206"/>
    <lineage>
        <taxon>Eukaryota</taxon>
        <taxon>Viridiplantae</taxon>
        <taxon>Streptophyta</taxon>
        <taxon>Embryophyta</taxon>
        <taxon>Bryophyta</taxon>
        <taxon>Sphagnophytina</taxon>
        <taxon>Sphagnopsida</taxon>
        <taxon>Sphagnales</taxon>
        <taxon>Sphagnaceae</taxon>
        <taxon>Sphagnum</taxon>
    </lineage>
</organism>
<accession>A0ABP1AKQ2</accession>
<dbReference type="PANTHER" id="PTHR12599">
    <property type="entry name" value="PTERIN-4-ALPHA-CARBINOLAMINE DEHYDRATASE"/>
    <property type="match status" value="1"/>
</dbReference>
<reference evidence="6" key="1">
    <citation type="submission" date="2024-03" db="EMBL/GenBank/DDBJ databases">
        <authorList>
            <consortium name="ELIXIR-Norway"/>
            <consortium name="Elixir Norway"/>
        </authorList>
    </citation>
    <scope>NUCLEOTIDE SEQUENCE</scope>
</reference>
<evidence type="ECO:0000256" key="1">
    <source>
        <dbReference type="ARBA" id="ARBA00001554"/>
    </source>
</evidence>
<dbReference type="EC" id="4.2.1.96" evidence="3"/>
<dbReference type="EMBL" id="OZ023714">
    <property type="protein sequence ID" value="CAK9863068.1"/>
    <property type="molecule type" value="Genomic_DNA"/>
</dbReference>
<dbReference type="SUPFAM" id="SSF55248">
    <property type="entry name" value="PCD-like"/>
    <property type="match status" value="1"/>
</dbReference>
<dbReference type="InterPro" id="IPR036428">
    <property type="entry name" value="PCD_sf"/>
</dbReference>
<evidence type="ECO:0000256" key="3">
    <source>
        <dbReference type="ARBA" id="ARBA00013252"/>
    </source>
</evidence>
<protein>
    <recommendedName>
        <fullName evidence="3">4a-hydroxytetrahydrobiopterin dehydratase</fullName>
        <ecNumber evidence="3">4.2.1.96</ecNumber>
    </recommendedName>
    <alternativeName>
        <fullName evidence="5">4-alpha-hydroxy-tetrahydropterin dehydratase</fullName>
    </alternativeName>
</protein>
<sequence>MKDVHKDVFSDEDHEMIYLETENLVDGELQRPSTPTATALSGNRGVDALKGCPELVPLSELQMKMKGVPHWQLSPDQRSISRTFIAKNFSEGIKFFNAVAQLVEAEGHHPDLHLTDYRTVSVVLSTQSLGGLSSLDFTMAQYIDTIDVHYSPKWLRQQNGLTLLEPGIKSKYLGKFHIKSPHERQRELAVAAMQSTAPLQKSKQDIAPSMLLHSLYLVFVQAGMVGLTAQEAAAEITQKNLPGLKEKSAKIGPHSVQVAKAICASPEFTEVDEFGKYALRRSLLKAFRQGTLEPTSYFEQKRLEASLLEKYTL</sequence>
<gene>
    <name evidence="6" type="ORF">CSSPJE1EN2_LOCUS6063</name>
</gene>
<dbReference type="PANTHER" id="PTHR12599:SF0">
    <property type="entry name" value="PTERIN-4-ALPHA-CARBINOLAMINE DEHYDRATASE"/>
    <property type="match status" value="1"/>
</dbReference>
<name>A0ABP1AKQ2_9BRYO</name>
<keyword evidence="4" id="KW-0456">Lyase</keyword>